<dbReference type="HOGENOM" id="CLU_085342_4_2_11"/>
<proteinExistence type="predicted"/>
<dbReference type="Pfam" id="PF04977">
    <property type="entry name" value="DivIC"/>
    <property type="match status" value="1"/>
</dbReference>
<reference evidence="3 4" key="1">
    <citation type="journal article" date="2014" name="Int. J. Syst. Evol. Microbiol.">
        <title>Rhodoluna lacicola gen. nov., sp. nov., a planktonic freshwater bacterium with stream-lined genome.</title>
        <authorList>
            <person name="Hahn M."/>
            <person name="Schmidt J."/>
            <person name="Taipale S.J."/>
            <person name="Doolittle W.F."/>
            <person name="Koll U."/>
        </authorList>
    </citation>
    <scope>NUCLEOTIDE SEQUENCE [LARGE SCALE GENOMIC DNA]</scope>
    <source>
        <strain evidence="3 4">MWH-Ta8</strain>
    </source>
</reference>
<accession>A0A060JD53</accession>
<sequence length="174" mass="19420">MRTPRKVAPSQSKAALRVSRLNLSSLALLAMIVLGVVTLAPRVQTWFMQRQAIFEAQAALEEAKKEVAEMQVERKRWEDPAYIRAQARDRLYYVMPGEVSYLVMDANGVNTSDTSGTVGAKMLAEKNNAKISSNIYQTKNNWVDAVLETVIRAGIEQPVDSKTESTDQTKKDSQ</sequence>
<keyword evidence="1" id="KW-0175">Coiled coil</keyword>
<evidence type="ECO:0000256" key="1">
    <source>
        <dbReference type="SAM" id="Coils"/>
    </source>
</evidence>
<keyword evidence="2" id="KW-0472">Membrane</keyword>
<evidence type="ECO:0000256" key="2">
    <source>
        <dbReference type="SAM" id="Phobius"/>
    </source>
</evidence>
<keyword evidence="2" id="KW-0812">Transmembrane</keyword>
<organism evidence="3 4">
    <name type="scientific">Rhodoluna lacicola</name>
    <dbReference type="NCBI Taxonomy" id="529884"/>
    <lineage>
        <taxon>Bacteria</taxon>
        <taxon>Bacillati</taxon>
        <taxon>Actinomycetota</taxon>
        <taxon>Actinomycetes</taxon>
        <taxon>Micrococcales</taxon>
        <taxon>Microbacteriaceae</taxon>
        <taxon>Luna cluster</taxon>
        <taxon>Luna-1 subcluster</taxon>
        <taxon>Rhodoluna</taxon>
    </lineage>
</organism>
<dbReference type="KEGG" id="rla:Rhola_00010070"/>
<dbReference type="EMBL" id="CP007490">
    <property type="protein sequence ID" value="AIC47806.1"/>
    <property type="molecule type" value="Genomic_DNA"/>
</dbReference>
<evidence type="ECO:0000313" key="4">
    <source>
        <dbReference type="Proteomes" id="UP000067708"/>
    </source>
</evidence>
<feature type="transmembrane region" description="Helical" evidence="2">
    <location>
        <begin position="21"/>
        <end position="40"/>
    </location>
</feature>
<dbReference type="eggNOG" id="COG2919">
    <property type="taxonomic scope" value="Bacteria"/>
</dbReference>
<dbReference type="OrthoDB" id="5187715at2"/>
<dbReference type="InterPro" id="IPR007060">
    <property type="entry name" value="FtsL/DivIC"/>
</dbReference>
<dbReference type="PATRIC" id="fig|529884.3.peg.969"/>
<protein>
    <submittedName>
        <fullName evidence="3">Septum formation initiator</fullName>
    </submittedName>
</protein>
<keyword evidence="4" id="KW-1185">Reference proteome</keyword>
<name>A0A060JD53_9MICO</name>
<gene>
    <name evidence="3" type="ORF">Rhola_00010070</name>
</gene>
<dbReference type="STRING" id="529884.Rhola_00010070"/>
<dbReference type="AlphaFoldDB" id="A0A060JD53"/>
<evidence type="ECO:0000313" key="3">
    <source>
        <dbReference type="EMBL" id="AIC47806.1"/>
    </source>
</evidence>
<dbReference type="RefSeq" id="WP_051636295.1">
    <property type="nucleotide sequence ID" value="NZ_CP007490.1"/>
</dbReference>
<feature type="coiled-coil region" evidence="1">
    <location>
        <begin position="53"/>
        <end position="80"/>
    </location>
</feature>
<keyword evidence="2" id="KW-1133">Transmembrane helix</keyword>
<dbReference type="Proteomes" id="UP000067708">
    <property type="component" value="Chromosome"/>
</dbReference>